<dbReference type="PANTHER" id="PTHR42711">
    <property type="entry name" value="ABC TRANSPORTER ATP-BINDING PROTEIN"/>
    <property type="match status" value="1"/>
</dbReference>
<sequence>MFMDILQVANLTKQFDLYKAVDNITFSLKEGEILGMLGPNGAGKTTTIQMLLGVLTPTFGSISYFEKSLFNHKEEILEQVNFSSTYTKLPENLTVLENLTFISYLYDIKHRKDRIIKLADQFNLNNLMHMQCSDLSAGQMTRLTLAKAFINYPKVLLLDEPTASLDPDVADFIRKFLMEERKKFQVSIIITSHNMAEVEEVCDRVIFIDQGRIIANDTPEGLAKTIDTSHVELLVKDGLKRTIEICHEKGMKYEIKGRYIVIDVKEENIPVLLYNLMEKGVYYDEIAIEKPTLEDYFLQVVKQKHESP</sequence>
<dbReference type="PANTHER" id="PTHR42711:SF5">
    <property type="entry name" value="ABC TRANSPORTER ATP-BINDING PROTEIN NATA"/>
    <property type="match status" value="1"/>
</dbReference>
<evidence type="ECO:0000256" key="3">
    <source>
        <dbReference type="ARBA" id="ARBA00022741"/>
    </source>
</evidence>
<dbReference type="CDD" id="cd03230">
    <property type="entry name" value="ABC_DR_subfamily_A"/>
    <property type="match status" value="1"/>
</dbReference>
<dbReference type="InterPro" id="IPR003593">
    <property type="entry name" value="AAA+_ATPase"/>
</dbReference>
<comment type="caution">
    <text evidence="6">The sequence shown here is derived from an EMBL/GenBank/DDBJ whole genome shotgun (WGS) entry which is preliminary data.</text>
</comment>
<dbReference type="GO" id="GO:0016887">
    <property type="term" value="F:ATP hydrolysis activity"/>
    <property type="evidence" value="ECO:0007669"/>
    <property type="project" value="InterPro"/>
</dbReference>
<dbReference type="SUPFAM" id="SSF52540">
    <property type="entry name" value="P-loop containing nucleoside triphosphate hydrolases"/>
    <property type="match status" value="1"/>
</dbReference>
<dbReference type="PROSITE" id="PS50893">
    <property type="entry name" value="ABC_TRANSPORTER_2"/>
    <property type="match status" value="1"/>
</dbReference>
<comment type="similarity">
    <text evidence="1">Belongs to the ABC transporter superfamily.</text>
</comment>
<dbReference type="Pfam" id="PF00005">
    <property type="entry name" value="ABC_tran"/>
    <property type="match status" value="1"/>
</dbReference>
<keyword evidence="3" id="KW-0547">Nucleotide-binding</keyword>
<dbReference type="InterPro" id="IPR017871">
    <property type="entry name" value="ABC_transporter-like_CS"/>
</dbReference>
<protein>
    <submittedName>
        <fullName evidence="6">ABC transporter ATP-binding protein</fullName>
    </submittedName>
</protein>
<evidence type="ECO:0000313" key="6">
    <source>
        <dbReference type="EMBL" id="PIY71942.1"/>
    </source>
</evidence>
<dbReference type="GO" id="GO:0005524">
    <property type="term" value="F:ATP binding"/>
    <property type="evidence" value="ECO:0007669"/>
    <property type="project" value="UniProtKB-KW"/>
</dbReference>
<gene>
    <name evidence="6" type="ORF">COY87_03550</name>
</gene>
<dbReference type="InterPro" id="IPR003439">
    <property type="entry name" value="ABC_transporter-like_ATP-bd"/>
</dbReference>
<organism evidence="6 7">
    <name type="scientific">Candidatus Roizmanbacteria bacterium CG_4_10_14_0_8_um_filter_33_9</name>
    <dbReference type="NCBI Taxonomy" id="1974826"/>
    <lineage>
        <taxon>Bacteria</taxon>
        <taxon>Candidatus Roizmaniibacteriota</taxon>
    </lineage>
</organism>
<dbReference type="InterPro" id="IPR050763">
    <property type="entry name" value="ABC_transporter_ATP-binding"/>
</dbReference>
<evidence type="ECO:0000256" key="2">
    <source>
        <dbReference type="ARBA" id="ARBA00022448"/>
    </source>
</evidence>
<dbReference type="Proteomes" id="UP000229401">
    <property type="component" value="Unassembled WGS sequence"/>
</dbReference>
<dbReference type="Gene3D" id="3.40.50.300">
    <property type="entry name" value="P-loop containing nucleotide triphosphate hydrolases"/>
    <property type="match status" value="1"/>
</dbReference>
<evidence type="ECO:0000256" key="1">
    <source>
        <dbReference type="ARBA" id="ARBA00005417"/>
    </source>
</evidence>
<evidence type="ECO:0000256" key="4">
    <source>
        <dbReference type="ARBA" id="ARBA00022840"/>
    </source>
</evidence>
<accession>A0A2M7QI19</accession>
<keyword evidence="2" id="KW-0813">Transport</keyword>
<dbReference type="PROSITE" id="PS00211">
    <property type="entry name" value="ABC_TRANSPORTER_1"/>
    <property type="match status" value="1"/>
</dbReference>
<dbReference type="InterPro" id="IPR027417">
    <property type="entry name" value="P-loop_NTPase"/>
</dbReference>
<proteinExistence type="inferred from homology"/>
<dbReference type="EMBL" id="PFLI01000118">
    <property type="protein sequence ID" value="PIY71942.1"/>
    <property type="molecule type" value="Genomic_DNA"/>
</dbReference>
<dbReference type="AlphaFoldDB" id="A0A2M7QI19"/>
<feature type="domain" description="ABC transporter" evidence="5">
    <location>
        <begin position="6"/>
        <end position="235"/>
    </location>
</feature>
<name>A0A2M7QI19_9BACT</name>
<reference evidence="7" key="1">
    <citation type="submission" date="2017-09" db="EMBL/GenBank/DDBJ databases">
        <title>Depth-based differentiation of microbial function through sediment-hosted aquifers and enrichment of novel symbionts in the deep terrestrial subsurface.</title>
        <authorList>
            <person name="Probst A.J."/>
            <person name="Ladd B."/>
            <person name="Jarett J.K."/>
            <person name="Geller-Mcgrath D.E."/>
            <person name="Sieber C.M.K."/>
            <person name="Emerson J.B."/>
            <person name="Anantharaman K."/>
            <person name="Thomas B.C."/>
            <person name="Malmstrom R."/>
            <person name="Stieglmeier M."/>
            <person name="Klingl A."/>
            <person name="Woyke T."/>
            <person name="Ryan C.M."/>
            <person name="Banfield J.F."/>
        </authorList>
    </citation>
    <scope>NUCLEOTIDE SEQUENCE [LARGE SCALE GENOMIC DNA]</scope>
</reference>
<keyword evidence="4 6" id="KW-0067">ATP-binding</keyword>
<evidence type="ECO:0000313" key="7">
    <source>
        <dbReference type="Proteomes" id="UP000229401"/>
    </source>
</evidence>
<evidence type="ECO:0000259" key="5">
    <source>
        <dbReference type="PROSITE" id="PS50893"/>
    </source>
</evidence>
<dbReference type="SMART" id="SM00382">
    <property type="entry name" value="AAA"/>
    <property type="match status" value="1"/>
</dbReference>